<comment type="caution">
    <text evidence="1">The sequence shown here is derived from an EMBL/GenBank/DDBJ whole genome shotgun (WGS) entry which is preliminary data.</text>
</comment>
<protein>
    <submittedName>
        <fullName evidence="1">Uncharacterized protein</fullName>
    </submittedName>
</protein>
<accession>A0A7J8Y0T7</accession>
<reference evidence="1 2" key="1">
    <citation type="journal article" date="2019" name="Genome Biol. Evol.">
        <title>Insights into the evolution of the New World diploid cottons (Gossypium, subgenus Houzingenia) based on genome sequencing.</title>
        <authorList>
            <person name="Grover C.E."/>
            <person name="Arick M.A. 2nd"/>
            <person name="Thrash A."/>
            <person name="Conover J.L."/>
            <person name="Sanders W.S."/>
            <person name="Peterson D.G."/>
            <person name="Frelichowski J.E."/>
            <person name="Scheffler J.A."/>
            <person name="Scheffler B.E."/>
            <person name="Wendel J.F."/>
        </authorList>
    </citation>
    <scope>NUCLEOTIDE SEQUENCE [LARGE SCALE GENOMIC DNA]</scope>
    <source>
        <strain evidence="1">185</strain>
        <tissue evidence="1">Leaf</tissue>
    </source>
</reference>
<proteinExistence type="predicted"/>
<keyword evidence="2" id="KW-1185">Reference proteome</keyword>
<evidence type="ECO:0000313" key="1">
    <source>
        <dbReference type="EMBL" id="MBA0693178.1"/>
    </source>
</evidence>
<sequence>MISMEEEEFDDDFLCSVFDYLASRESNVNAFLAKISIMWCSTKYALG</sequence>
<dbReference type="Proteomes" id="UP000593577">
    <property type="component" value="Unassembled WGS sequence"/>
</dbReference>
<name>A0A7J8Y0T7_GOSAI</name>
<dbReference type="EMBL" id="JABFAA010000009">
    <property type="protein sequence ID" value="MBA0693178.1"/>
    <property type="molecule type" value="Genomic_DNA"/>
</dbReference>
<evidence type="ECO:0000313" key="2">
    <source>
        <dbReference type="Proteomes" id="UP000593577"/>
    </source>
</evidence>
<dbReference type="AlphaFoldDB" id="A0A7J8Y0T7"/>
<gene>
    <name evidence="1" type="ORF">Goari_010680</name>
</gene>
<organism evidence="1 2">
    <name type="scientific">Gossypium aridum</name>
    <name type="common">American cotton</name>
    <name type="synonym">Erioxylum aridum</name>
    <dbReference type="NCBI Taxonomy" id="34290"/>
    <lineage>
        <taxon>Eukaryota</taxon>
        <taxon>Viridiplantae</taxon>
        <taxon>Streptophyta</taxon>
        <taxon>Embryophyta</taxon>
        <taxon>Tracheophyta</taxon>
        <taxon>Spermatophyta</taxon>
        <taxon>Magnoliopsida</taxon>
        <taxon>eudicotyledons</taxon>
        <taxon>Gunneridae</taxon>
        <taxon>Pentapetalae</taxon>
        <taxon>rosids</taxon>
        <taxon>malvids</taxon>
        <taxon>Malvales</taxon>
        <taxon>Malvaceae</taxon>
        <taxon>Malvoideae</taxon>
        <taxon>Gossypium</taxon>
    </lineage>
</organism>